<evidence type="ECO:0000259" key="4">
    <source>
        <dbReference type="PROSITE" id="PS50932"/>
    </source>
</evidence>
<dbReference type="SUPFAM" id="SSF47413">
    <property type="entry name" value="lambda repressor-like DNA-binding domains"/>
    <property type="match status" value="1"/>
</dbReference>
<protein>
    <recommendedName>
        <fullName evidence="4">HTH lacI-type domain-containing protein</fullName>
    </recommendedName>
</protein>
<keyword evidence="6" id="KW-1185">Reference proteome</keyword>
<dbReference type="Pfam" id="PF00356">
    <property type="entry name" value="LacI"/>
    <property type="match status" value="1"/>
</dbReference>
<dbReference type="PROSITE" id="PS50932">
    <property type="entry name" value="HTH_LACI_2"/>
    <property type="match status" value="1"/>
</dbReference>
<dbReference type="PANTHER" id="PTHR30146">
    <property type="entry name" value="LACI-RELATED TRANSCRIPTIONAL REPRESSOR"/>
    <property type="match status" value="1"/>
</dbReference>
<evidence type="ECO:0000313" key="5">
    <source>
        <dbReference type="EMBL" id="ANJ25943.1"/>
    </source>
</evidence>
<dbReference type="CDD" id="cd01392">
    <property type="entry name" value="HTH_LacI"/>
    <property type="match status" value="1"/>
</dbReference>
<name>A0A191WCM4_9MICO</name>
<dbReference type="Gene3D" id="1.10.260.40">
    <property type="entry name" value="lambda repressor-like DNA-binding domains"/>
    <property type="match status" value="1"/>
</dbReference>
<evidence type="ECO:0000313" key="6">
    <source>
        <dbReference type="Proteomes" id="UP000078437"/>
    </source>
</evidence>
<dbReference type="SUPFAM" id="SSF53822">
    <property type="entry name" value="Periplasmic binding protein-like I"/>
    <property type="match status" value="1"/>
</dbReference>
<dbReference type="PROSITE" id="PS00356">
    <property type="entry name" value="HTH_LACI_1"/>
    <property type="match status" value="1"/>
</dbReference>
<gene>
    <name evidence="5" type="ORF">ATC03_03510</name>
</gene>
<dbReference type="STRING" id="453304.ATC03_03510"/>
<dbReference type="Gene3D" id="3.40.50.2300">
    <property type="match status" value="2"/>
</dbReference>
<keyword evidence="1" id="KW-0805">Transcription regulation</keyword>
<sequence length="350" mass="37522">MAGTHRSNVTMQDVARRAAVSPQTVSNVVNGRSGRVSEDTRLRVIESITALGYRVNQSARSLRRGRTGTVGLGIPTLDSEYYGALAEALSDRFLERGLRLVIETTGGAVGAEMQSLASSRLDSYDGFVLALAAGDTDHLVQIDTETPVVLLGERALSSQFDHVVMDNIAGGRRATEFLLQRGALRIVALGGIGSDEESMPALRTRGYLDAHATVGIDVDRALIVPSTFGMEAGYEAISRLLEQGRAFDGVFAMTDSVAIGALRALADAGVRVPDDVQVVGFDNIRAGRYSVPRLTTIEPANETRADAIVDLLMSRMTHPRGDLERRVIVHPATLIERESTIGPRPGTKAN</sequence>
<dbReference type="SMART" id="SM00354">
    <property type="entry name" value="HTH_LACI"/>
    <property type="match status" value="1"/>
</dbReference>
<dbReference type="KEGG" id="agy:ATC03_03510"/>
<dbReference type="PANTHER" id="PTHR30146:SF109">
    <property type="entry name" value="HTH-TYPE TRANSCRIPTIONAL REGULATOR GALS"/>
    <property type="match status" value="1"/>
</dbReference>
<dbReference type="GO" id="GO:0000976">
    <property type="term" value="F:transcription cis-regulatory region binding"/>
    <property type="evidence" value="ECO:0007669"/>
    <property type="project" value="TreeGrafter"/>
</dbReference>
<dbReference type="InterPro" id="IPR000843">
    <property type="entry name" value="HTH_LacI"/>
</dbReference>
<dbReference type="OrthoDB" id="2854648at2"/>
<keyword evidence="3" id="KW-0804">Transcription</keyword>
<feature type="domain" description="HTH lacI-type" evidence="4">
    <location>
        <begin position="9"/>
        <end position="64"/>
    </location>
</feature>
<dbReference type="EMBL" id="CP013979">
    <property type="protein sequence ID" value="ANJ25943.1"/>
    <property type="molecule type" value="Genomic_DNA"/>
</dbReference>
<reference evidence="5 6" key="1">
    <citation type="journal article" date="2016" name="Int. J. Syst. Evol. Microbiol.">
        <title>Agromyces aureus sp. nov., isolated from the rhizosphere of Salix caprea L. grown in a heavy-metal-contaminated soil.</title>
        <authorList>
            <person name="Corretto E."/>
            <person name="Antonielli L."/>
            <person name="Sessitsch A."/>
            <person name="Compant S."/>
            <person name="Gorfer M."/>
            <person name="Kuffner M."/>
            <person name="Brader G."/>
        </authorList>
    </citation>
    <scope>NUCLEOTIDE SEQUENCE [LARGE SCALE GENOMIC DNA]</scope>
    <source>
        <strain evidence="5 6">AR33</strain>
    </source>
</reference>
<evidence type="ECO:0000256" key="1">
    <source>
        <dbReference type="ARBA" id="ARBA00023015"/>
    </source>
</evidence>
<dbReference type="InterPro" id="IPR028082">
    <property type="entry name" value="Peripla_BP_I"/>
</dbReference>
<proteinExistence type="predicted"/>
<evidence type="ECO:0000256" key="3">
    <source>
        <dbReference type="ARBA" id="ARBA00023163"/>
    </source>
</evidence>
<dbReference type="InterPro" id="IPR010982">
    <property type="entry name" value="Lambda_DNA-bd_dom_sf"/>
</dbReference>
<evidence type="ECO:0000256" key="2">
    <source>
        <dbReference type="ARBA" id="ARBA00023125"/>
    </source>
</evidence>
<dbReference type="AlphaFoldDB" id="A0A191WCM4"/>
<dbReference type="Pfam" id="PF13377">
    <property type="entry name" value="Peripla_BP_3"/>
    <property type="match status" value="1"/>
</dbReference>
<reference evidence="6" key="2">
    <citation type="submission" date="2016-01" db="EMBL/GenBank/DDBJ databases">
        <title>Complete genome sequence of Agromyces aureus AR33T and comparison with related organisms.</title>
        <authorList>
            <person name="Corretto E."/>
            <person name="Antonielli L."/>
            <person name="Sessitsch A."/>
            <person name="Brader G."/>
        </authorList>
    </citation>
    <scope>NUCLEOTIDE SEQUENCE [LARGE SCALE GENOMIC DNA]</scope>
    <source>
        <strain evidence="6">AR33</strain>
    </source>
</reference>
<dbReference type="InterPro" id="IPR046335">
    <property type="entry name" value="LacI/GalR-like_sensor"/>
</dbReference>
<dbReference type="Proteomes" id="UP000078437">
    <property type="component" value="Chromosome"/>
</dbReference>
<organism evidence="5 6">
    <name type="scientific">Agromyces aureus</name>
    <dbReference type="NCBI Taxonomy" id="453304"/>
    <lineage>
        <taxon>Bacteria</taxon>
        <taxon>Bacillati</taxon>
        <taxon>Actinomycetota</taxon>
        <taxon>Actinomycetes</taxon>
        <taxon>Micrococcales</taxon>
        <taxon>Microbacteriaceae</taxon>
        <taxon>Agromyces</taxon>
    </lineage>
</organism>
<dbReference type="CDD" id="cd06267">
    <property type="entry name" value="PBP1_LacI_sugar_binding-like"/>
    <property type="match status" value="1"/>
</dbReference>
<keyword evidence="2" id="KW-0238">DNA-binding</keyword>
<dbReference type="GO" id="GO:0003700">
    <property type="term" value="F:DNA-binding transcription factor activity"/>
    <property type="evidence" value="ECO:0007669"/>
    <property type="project" value="TreeGrafter"/>
</dbReference>
<accession>A0A191WCM4</accession>